<gene>
    <name evidence="1" type="ORF">COS26_02055</name>
</gene>
<dbReference type="Proteomes" id="UP000230304">
    <property type="component" value="Unassembled WGS sequence"/>
</dbReference>
<sequence length="234" mass="26498">MATLHVVTGDQYRIIDRRMREIKRQLDQDGGSPLDPEWVAGELQRIIDASGKVLTEITDWQQFYHDLFGLEIDLLGLSVPAKKKGFDRLVIVAQGMTLQRLYDNCVKLCPCWKWTDDDLDKIVQSERTAKDGTYAVWFRDVVEADEELKNLSANDLKEKGIPGITLEERLLMELKYFKETGNHLDIKSWTLCSGSRCSDGRVPGVSWYSGRLGVDWCRPGGAGGSLRSRRAVSC</sequence>
<name>A0A2M7D7R9_9BACT</name>
<organism evidence="1 2">
    <name type="scientific">Candidatus Nealsonbacteria bacterium CG02_land_8_20_14_3_00_40_11</name>
    <dbReference type="NCBI Taxonomy" id="1974700"/>
    <lineage>
        <taxon>Bacteria</taxon>
        <taxon>Candidatus Nealsoniibacteriota</taxon>
    </lineage>
</organism>
<dbReference type="EMBL" id="PEUA01000046">
    <property type="protein sequence ID" value="PIV42486.1"/>
    <property type="molecule type" value="Genomic_DNA"/>
</dbReference>
<reference evidence="2" key="1">
    <citation type="submission" date="2017-09" db="EMBL/GenBank/DDBJ databases">
        <title>Depth-based differentiation of microbial function through sediment-hosted aquifers and enrichment of novel symbionts in the deep terrestrial subsurface.</title>
        <authorList>
            <person name="Probst A.J."/>
            <person name="Ladd B."/>
            <person name="Jarett J.K."/>
            <person name="Geller-Mcgrath D.E."/>
            <person name="Sieber C.M.K."/>
            <person name="Emerson J.B."/>
            <person name="Anantharaman K."/>
            <person name="Thomas B.C."/>
            <person name="Malmstrom R."/>
            <person name="Stieglmeier M."/>
            <person name="Klingl A."/>
            <person name="Woyke T."/>
            <person name="Ryan C.M."/>
            <person name="Banfield J.F."/>
        </authorList>
    </citation>
    <scope>NUCLEOTIDE SEQUENCE [LARGE SCALE GENOMIC DNA]</scope>
</reference>
<evidence type="ECO:0000313" key="2">
    <source>
        <dbReference type="Proteomes" id="UP000230304"/>
    </source>
</evidence>
<protein>
    <submittedName>
        <fullName evidence="1">Uncharacterized protein</fullName>
    </submittedName>
</protein>
<dbReference type="AlphaFoldDB" id="A0A2M7D7R9"/>
<accession>A0A2M7D7R9</accession>
<proteinExistence type="predicted"/>
<comment type="caution">
    <text evidence="1">The sequence shown here is derived from an EMBL/GenBank/DDBJ whole genome shotgun (WGS) entry which is preliminary data.</text>
</comment>
<evidence type="ECO:0000313" key="1">
    <source>
        <dbReference type="EMBL" id="PIV42486.1"/>
    </source>
</evidence>